<comment type="subcellular location">
    <subcellularLocation>
        <location evidence="1">Membrane</location>
        <topology evidence="1">Multi-pass membrane protein</topology>
    </subcellularLocation>
</comment>
<evidence type="ECO:0000256" key="1">
    <source>
        <dbReference type="ARBA" id="ARBA00004141"/>
    </source>
</evidence>
<evidence type="ECO:0000256" key="5">
    <source>
        <dbReference type="RuleBase" id="RU000477"/>
    </source>
</evidence>
<keyword evidence="5" id="KW-0813">Transport</keyword>
<evidence type="ECO:0000256" key="3">
    <source>
        <dbReference type="ARBA" id="ARBA00022989"/>
    </source>
</evidence>
<dbReference type="OrthoDB" id="3222at2759"/>
<dbReference type="AlphaFoldDB" id="A0A167W708"/>
<evidence type="ECO:0000256" key="6">
    <source>
        <dbReference type="SAM" id="MobiDB-lite"/>
    </source>
</evidence>
<feature type="region of interest" description="Disordered" evidence="6">
    <location>
        <begin position="1"/>
        <end position="47"/>
    </location>
</feature>
<dbReference type="PANTHER" id="PTHR47002:SF2">
    <property type="entry name" value="AQUAPORIN AQPAE.A-LIKE"/>
    <property type="match status" value="1"/>
</dbReference>
<dbReference type="SUPFAM" id="SSF81338">
    <property type="entry name" value="Aquaporin-like"/>
    <property type="match status" value="1"/>
</dbReference>
<dbReference type="PANTHER" id="PTHR47002">
    <property type="entry name" value="AQUAPORIN-LIKE"/>
    <property type="match status" value="1"/>
</dbReference>
<evidence type="ECO:0000313" key="9">
    <source>
        <dbReference type="Proteomes" id="UP000076874"/>
    </source>
</evidence>
<protein>
    <submittedName>
        <fullName evidence="8">Aquaporin-like protein</fullName>
    </submittedName>
</protein>
<sequence length="364" mass="38284">MPPDPRQSMTPTNDEANELPPALSPAVPPERQALRQPSKATGGEHSVQVPADCAQGYGFASALYASGAPDMASGASGDNHLNKPTDFAGSFARTAVVDTSGHPRPWYLQRRYYIEGWADPSIWKAGVVEGVGACALIWLAGQFGMTLGTYSDREIGANAAIWGGALIASGIYATATTTGGHLNPLITWSTVTAGLCPVPRGVIYTGFQMVGGTLAGGLLLGTWGLPKTQAAHGSGCWFDPATLSAGQALLLEFCSSFFMVFLAFGLGLDPRQAAVFGPQLGPALVGVVFGVVVFVTTGTAPGYTGAGMNPARCFGYSVARHDFAYYWVWLLGPVLAAMLHGVLYNYVPPWYLSDDEARKKQRAA</sequence>
<accession>A0A167W708</accession>
<feature type="transmembrane region" description="Helical" evidence="7">
    <location>
        <begin position="280"/>
        <end position="303"/>
    </location>
</feature>
<name>A0A167W708_9HYPO</name>
<evidence type="ECO:0000313" key="8">
    <source>
        <dbReference type="EMBL" id="OAA63414.1"/>
    </source>
</evidence>
<keyword evidence="3 7" id="KW-1133">Transmembrane helix</keyword>
<keyword evidence="2 5" id="KW-0812">Transmembrane</keyword>
<gene>
    <name evidence="8" type="ORF">SPI_03577</name>
</gene>
<proteinExistence type="inferred from homology"/>
<keyword evidence="9" id="KW-1185">Reference proteome</keyword>
<comment type="similarity">
    <text evidence="5">Belongs to the MIP/aquaporin (TC 1.A.8) family.</text>
</comment>
<keyword evidence="4 7" id="KW-0472">Membrane</keyword>
<dbReference type="InterPro" id="IPR000425">
    <property type="entry name" value="MIP"/>
</dbReference>
<dbReference type="PRINTS" id="PR00783">
    <property type="entry name" value="MINTRINSICP"/>
</dbReference>
<dbReference type="STRING" id="1081102.A0A167W708"/>
<dbReference type="GO" id="GO:0016020">
    <property type="term" value="C:membrane"/>
    <property type="evidence" value="ECO:0007669"/>
    <property type="project" value="UniProtKB-SubCell"/>
</dbReference>
<dbReference type="GO" id="GO:0015267">
    <property type="term" value="F:channel activity"/>
    <property type="evidence" value="ECO:0007669"/>
    <property type="project" value="InterPro"/>
</dbReference>
<evidence type="ECO:0000256" key="4">
    <source>
        <dbReference type="ARBA" id="ARBA00023136"/>
    </source>
</evidence>
<organism evidence="8 9">
    <name type="scientific">Niveomyces insectorum RCEF 264</name>
    <dbReference type="NCBI Taxonomy" id="1081102"/>
    <lineage>
        <taxon>Eukaryota</taxon>
        <taxon>Fungi</taxon>
        <taxon>Dikarya</taxon>
        <taxon>Ascomycota</taxon>
        <taxon>Pezizomycotina</taxon>
        <taxon>Sordariomycetes</taxon>
        <taxon>Hypocreomycetidae</taxon>
        <taxon>Hypocreales</taxon>
        <taxon>Cordycipitaceae</taxon>
        <taxon>Niveomyces</taxon>
    </lineage>
</organism>
<comment type="caution">
    <text evidence="8">The sequence shown here is derived from an EMBL/GenBank/DDBJ whole genome shotgun (WGS) entry which is preliminary data.</text>
</comment>
<dbReference type="Proteomes" id="UP000076874">
    <property type="component" value="Unassembled WGS sequence"/>
</dbReference>
<dbReference type="InterPro" id="IPR023271">
    <property type="entry name" value="Aquaporin-like"/>
</dbReference>
<evidence type="ECO:0000256" key="2">
    <source>
        <dbReference type="ARBA" id="ARBA00022692"/>
    </source>
</evidence>
<dbReference type="EMBL" id="AZHD01000005">
    <property type="protein sequence ID" value="OAA63414.1"/>
    <property type="molecule type" value="Genomic_DNA"/>
</dbReference>
<feature type="transmembrane region" description="Helical" evidence="7">
    <location>
        <begin position="248"/>
        <end position="268"/>
    </location>
</feature>
<reference evidence="8 9" key="1">
    <citation type="journal article" date="2016" name="Genome Biol. Evol.">
        <title>Divergent and convergent evolution of fungal pathogenicity.</title>
        <authorList>
            <person name="Shang Y."/>
            <person name="Xiao G."/>
            <person name="Zheng P."/>
            <person name="Cen K."/>
            <person name="Zhan S."/>
            <person name="Wang C."/>
        </authorList>
    </citation>
    <scope>NUCLEOTIDE SEQUENCE [LARGE SCALE GENOMIC DNA]</scope>
    <source>
        <strain evidence="8 9">RCEF 264</strain>
    </source>
</reference>
<dbReference type="Gene3D" id="1.20.1080.10">
    <property type="entry name" value="Glycerol uptake facilitator protein"/>
    <property type="match status" value="1"/>
</dbReference>
<dbReference type="Pfam" id="PF00230">
    <property type="entry name" value="MIP"/>
    <property type="match status" value="1"/>
</dbReference>
<feature type="transmembrane region" description="Helical" evidence="7">
    <location>
        <begin position="324"/>
        <end position="347"/>
    </location>
</feature>
<evidence type="ECO:0000256" key="7">
    <source>
        <dbReference type="SAM" id="Phobius"/>
    </source>
</evidence>